<feature type="compositionally biased region" description="Polar residues" evidence="5">
    <location>
        <begin position="592"/>
        <end position="603"/>
    </location>
</feature>
<gene>
    <name evidence="8" type="ORF">BRETT_004303</name>
</gene>
<organism evidence="8 9">
    <name type="scientific">Dekkera bruxellensis</name>
    <name type="common">Brettanomyces custersii</name>
    <dbReference type="NCBI Taxonomy" id="5007"/>
    <lineage>
        <taxon>Eukaryota</taxon>
        <taxon>Fungi</taxon>
        <taxon>Dikarya</taxon>
        <taxon>Ascomycota</taxon>
        <taxon>Saccharomycotina</taxon>
        <taxon>Pichiomycetes</taxon>
        <taxon>Pichiales</taxon>
        <taxon>Pichiaceae</taxon>
        <taxon>Brettanomyces</taxon>
    </lineage>
</organism>
<dbReference type="PANTHER" id="PTHR42718">
    <property type="entry name" value="MAJOR FACILITATOR SUPERFAMILY MULTIDRUG TRANSPORTER MFSC"/>
    <property type="match status" value="1"/>
</dbReference>
<evidence type="ECO:0000256" key="2">
    <source>
        <dbReference type="ARBA" id="ARBA00022692"/>
    </source>
</evidence>
<comment type="subcellular location">
    <subcellularLocation>
        <location evidence="1">Membrane</location>
        <topology evidence="1">Multi-pass membrane protein</topology>
    </subcellularLocation>
</comment>
<dbReference type="InterPro" id="IPR005829">
    <property type="entry name" value="Sugar_transporter_CS"/>
</dbReference>
<feature type="transmembrane region" description="Helical" evidence="6">
    <location>
        <begin position="109"/>
        <end position="133"/>
    </location>
</feature>
<dbReference type="PROSITE" id="PS50850">
    <property type="entry name" value="MFS"/>
    <property type="match status" value="1"/>
</dbReference>
<dbReference type="SUPFAM" id="SSF103473">
    <property type="entry name" value="MFS general substrate transporter"/>
    <property type="match status" value="2"/>
</dbReference>
<evidence type="ECO:0000256" key="6">
    <source>
        <dbReference type="SAM" id="Phobius"/>
    </source>
</evidence>
<feature type="region of interest" description="Disordered" evidence="5">
    <location>
        <begin position="1"/>
        <end position="81"/>
    </location>
</feature>
<sequence>MTDTNSRNGGGANDSKVQSSNSEEKLTSSSDQGDTDLHYVETNGTPENFNADNISVGTTTSDSSDTSTANADDVGSGFSDLGRVPTNKSMLYKDPEQRPPIFKSTLQEVICIICVTFAPAAATMAGSCFQLALTVTSEFFHVDGGRLTWCVNSVVLANGACLLLMGGVADGLGRRNSLMIGYFLYAVFSLISGFMNNFVALCIMRALMGASVACATPAAAGFLGSTYKDSKRKNMAMSIFSLGAPVGGASGFFIAGVCLVAINWRAIHFFLAILFCIISVCVYFYIPNDETHMEWRRSKEIFRHLDYGGSVISLAAFTLICFALTQVDATEKRWNTPYIIALLVVGILLIGVFVLYEIYIPSQPIMPMKLYKSLNFDLCMIISAFCWMNFQGVLNYYSIVYLEMIRGYSSIITACCLLPQTIVGMCVNIFAGFTMHLIPGHILVSVGCLGFLVATIIWSTLSIDRNYFLGPFWSFCICVLGADLIYNVSNRCSLNLVSKDVQSRAAGTFNTIINLASSVGLGIASTIVTSKYSLYGTTEEDDHPVQLWEGIRYAFYFGLALCGSSLVISFFLKVGVVGAIKKPDDIEEAQDESSSNEKVSDPSSEPKAALGTRENGLIPAA</sequence>
<dbReference type="Gene3D" id="1.20.1250.20">
    <property type="entry name" value="MFS general substrate transporter like domains"/>
    <property type="match status" value="1"/>
</dbReference>
<feature type="transmembrane region" description="Helical" evidence="6">
    <location>
        <begin position="180"/>
        <end position="200"/>
    </location>
</feature>
<dbReference type="Proteomes" id="UP000663131">
    <property type="component" value="Chromosome 5"/>
</dbReference>
<protein>
    <recommendedName>
        <fullName evidence="7">Major facilitator superfamily (MFS) profile domain-containing protein</fullName>
    </recommendedName>
</protein>
<keyword evidence="3 6" id="KW-1133">Transmembrane helix</keyword>
<feature type="transmembrane region" description="Helical" evidence="6">
    <location>
        <begin position="467"/>
        <end position="488"/>
    </location>
</feature>
<evidence type="ECO:0000256" key="3">
    <source>
        <dbReference type="ARBA" id="ARBA00022989"/>
    </source>
</evidence>
<dbReference type="Gene3D" id="1.20.1720.10">
    <property type="entry name" value="Multidrug resistance protein D"/>
    <property type="match status" value="1"/>
</dbReference>
<dbReference type="GeneID" id="64576226"/>
<feature type="transmembrane region" description="Helical" evidence="6">
    <location>
        <begin position="153"/>
        <end position="173"/>
    </location>
</feature>
<dbReference type="GO" id="GO:0022857">
    <property type="term" value="F:transmembrane transporter activity"/>
    <property type="evidence" value="ECO:0007669"/>
    <property type="project" value="InterPro"/>
</dbReference>
<dbReference type="InterPro" id="IPR011701">
    <property type="entry name" value="MFS"/>
</dbReference>
<feature type="region of interest" description="Disordered" evidence="5">
    <location>
        <begin position="585"/>
        <end position="621"/>
    </location>
</feature>
<feature type="transmembrane region" description="Helical" evidence="6">
    <location>
        <begin position="442"/>
        <end position="461"/>
    </location>
</feature>
<keyword evidence="2 6" id="KW-0812">Transmembrane</keyword>
<dbReference type="RefSeq" id="XP_041135575.1">
    <property type="nucleotide sequence ID" value="XM_041282799.1"/>
</dbReference>
<dbReference type="KEGG" id="bbrx:BRETT_004303"/>
<feature type="transmembrane region" description="Helical" evidence="6">
    <location>
        <begin position="410"/>
        <end position="430"/>
    </location>
</feature>
<feature type="transmembrane region" description="Helical" evidence="6">
    <location>
        <begin position="553"/>
        <end position="572"/>
    </location>
</feature>
<feature type="compositionally biased region" description="Low complexity" evidence="5">
    <location>
        <begin position="58"/>
        <end position="73"/>
    </location>
</feature>
<keyword evidence="4 6" id="KW-0472">Membrane</keyword>
<dbReference type="InterPro" id="IPR036259">
    <property type="entry name" value="MFS_trans_sf"/>
</dbReference>
<feature type="transmembrane region" description="Helical" evidence="6">
    <location>
        <begin position="307"/>
        <end position="326"/>
    </location>
</feature>
<accession>A0A871R7M5</accession>
<evidence type="ECO:0000259" key="7">
    <source>
        <dbReference type="PROSITE" id="PS50850"/>
    </source>
</evidence>
<dbReference type="OrthoDB" id="2130629at2759"/>
<dbReference type="InterPro" id="IPR020846">
    <property type="entry name" value="MFS_dom"/>
</dbReference>
<feature type="domain" description="Major facilitator superfamily (MFS) profile" evidence="7">
    <location>
        <begin position="111"/>
        <end position="577"/>
    </location>
</feature>
<feature type="compositionally biased region" description="Polar residues" evidence="5">
    <location>
        <begin position="42"/>
        <end position="57"/>
    </location>
</feature>
<dbReference type="PROSITE" id="PS00216">
    <property type="entry name" value="SUGAR_TRANSPORT_1"/>
    <property type="match status" value="1"/>
</dbReference>
<name>A0A871R7M5_DEKBR</name>
<reference evidence="8" key="1">
    <citation type="submission" date="2020-10" db="EMBL/GenBank/DDBJ databases">
        <authorList>
            <person name="Palmer J.M."/>
        </authorList>
    </citation>
    <scope>NUCLEOTIDE SEQUENCE</scope>
    <source>
        <strain evidence="8">UCD 2041</strain>
    </source>
</reference>
<dbReference type="AlphaFoldDB" id="A0A871R7M5"/>
<feature type="transmembrane region" description="Helical" evidence="6">
    <location>
        <begin position="509"/>
        <end position="533"/>
    </location>
</feature>
<evidence type="ECO:0000256" key="5">
    <source>
        <dbReference type="SAM" id="MobiDB-lite"/>
    </source>
</evidence>
<dbReference type="GO" id="GO:0016020">
    <property type="term" value="C:membrane"/>
    <property type="evidence" value="ECO:0007669"/>
    <property type="project" value="UniProtKB-SubCell"/>
</dbReference>
<feature type="transmembrane region" description="Helical" evidence="6">
    <location>
        <begin position="338"/>
        <end position="358"/>
    </location>
</feature>
<reference evidence="8" key="2">
    <citation type="journal article" name="BMC Genomics">
        <title>New genome assemblies reveal patterns of domestication and adaptation across Brettanomyces (Dekkera) species.</title>
        <authorList>
            <person name="Roach M.J."/>
            <person name="Borneman A.R."/>
        </authorList>
    </citation>
    <scope>NUCLEOTIDE SEQUENCE</scope>
    <source>
        <strain evidence="8">UCD 2041</strain>
    </source>
</reference>
<dbReference type="EMBL" id="CP063133">
    <property type="protein sequence ID" value="QOU19082.1"/>
    <property type="molecule type" value="Genomic_DNA"/>
</dbReference>
<feature type="transmembrane region" description="Helical" evidence="6">
    <location>
        <begin position="206"/>
        <end position="227"/>
    </location>
</feature>
<evidence type="ECO:0000313" key="8">
    <source>
        <dbReference type="EMBL" id="QOU19082.1"/>
    </source>
</evidence>
<feature type="transmembrane region" description="Helical" evidence="6">
    <location>
        <begin position="268"/>
        <end position="286"/>
    </location>
</feature>
<evidence type="ECO:0000256" key="1">
    <source>
        <dbReference type="ARBA" id="ARBA00004141"/>
    </source>
</evidence>
<dbReference type="Pfam" id="PF07690">
    <property type="entry name" value="MFS_1"/>
    <property type="match status" value="1"/>
</dbReference>
<feature type="transmembrane region" description="Helical" evidence="6">
    <location>
        <begin position="239"/>
        <end position="262"/>
    </location>
</feature>
<feature type="transmembrane region" description="Helical" evidence="6">
    <location>
        <begin position="370"/>
        <end position="390"/>
    </location>
</feature>
<evidence type="ECO:0000313" key="9">
    <source>
        <dbReference type="Proteomes" id="UP000663131"/>
    </source>
</evidence>
<dbReference type="PANTHER" id="PTHR42718:SF23">
    <property type="entry name" value="MAJOR FACILITATOR SUPERFAMILY (MFS) PROFILE DOMAIN-CONTAINING PROTEIN"/>
    <property type="match status" value="1"/>
</dbReference>
<evidence type="ECO:0000256" key="4">
    <source>
        <dbReference type="ARBA" id="ARBA00023136"/>
    </source>
</evidence>
<proteinExistence type="predicted"/>